<feature type="compositionally biased region" description="Polar residues" evidence="1">
    <location>
        <begin position="16"/>
        <end position="25"/>
    </location>
</feature>
<reference evidence="3 4" key="1">
    <citation type="submission" date="2018-11" db="EMBL/GenBank/DDBJ databases">
        <title>Genome sequence of Apiotrichum porosum DSM 27194.</title>
        <authorList>
            <person name="Aliyu H."/>
            <person name="Gorte O."/>
            <person name="Ochsenreither K."/>
        </authorList>
    </citation>
    <scope>NUCLEOTIDE SEQUENCE [LARGE SCALE GENOMIC DNA]</scope>
    <source>
        <strain evidence="3 4">DSM 27194</strain>
    </source>
</reference>
<evidence type="ECO:0000259" key="2">
    <source>
        <dbReference type="PROSITE" id="PS50108"/>
    </source>
</evidence>
<feature type="compositionally biased region" description="Low complexity" evidence="1">
    <location>
        <begin position="365"/>
        <end position="378"/>
    </location>
</feature>
<dbReference type="RefSeq" id="XP_028474266.1">
    <property type="nucleotide sequence ID" value="XM_028616959.1"/>
</dbReference>
<feature type="region of interest" description="Disordered" evidence="1">
    <location>
        <begin position="538"/>
        <end position="591"/>
    </location>
</feature>
<dbReference type="AlphaFoldDB" id="A0A427XJP7"/>
<feature type="region of interest" description="Disordered" evidence="1">
    <location>
        <begin position="158"/>
        <end position="180"/>
    </location>
</feature>
<feature type="compositionally biased region" description="Low complexity" evidence="1">
    <location>
        <begin position="539"/>
        <end position="551"/>
    </location>
</feature>
<dbReference type="InterPro" id="IPR000095">
    <property type="entry name" value="CRIB_dom"/>
</dbReference>
<keyword evidence="4" id="KW-1185">Reference proteome</keyword>
<sequence>MPLNSSPWPPSPSSSEMSQYRMNYTPQPPLPMARSNSSDTFGSNPTPIPKLQRKKSSASLLVGGIGRGLGRATSVLRKASNSSQQPAADLPAFGTIPLNSQPRSLGPTWGRRTKRHGSSTLQDLCEDDDEPMPSGRRGGHDRNEMPVGWVEVLKSAPPADMYKTGSSSATPVSKPPGSGVSLPFNVQHDLHVSADLDGMPDDWITKLKAQGLSEADLLLITAAQKKQRAVPLIKLKPLQAGQPAQPAPPQAQPSVPAPTPALVTVPAAATPPALPTPQTSPKTKAENISPTDPAEPVAPPAYTPAPVPALAMQPLPPVPQSSAHTASQVHSRQCSAADATIVTVTGAGVKRKPSIISKLLDDLDSVSSRPSRPSVSRPSRSRARSSGEPRVRKPAEAPAHTGQAVVLVDNPVPPPPEGDNEDEPVTSSVRQRTQSQFSALSATSAMSSSRGSSLHRVESRRISVELRGFRELAINGEDGWASSVLAAWDDEPDVAVTRSHVRSSKAPARVVSKRIQRVPELDLAQPQPPALAPSYGVALTPPLESTTTPSTADTRAPIPFYDSPVASASAPASHRSPTLVAPSPHPDSPEVEVVMRRRSKSFDFDPALRATLYSPPPPPPRPPRGNGPRALSGYEVTTVPLATVVAAPIVRSVDGHHRRKSVDSFGVAHSPSSAGSSRCPSSSELDLGTPPLEPPEKAHTKPQKERTPPIRSLGSAVALRALPQPPRHGDNMPNDERPPSSDDIVAMYGDDGDNGDSPSTMASHDLPPFNASTTSVQSIPLRPGHRNQHLQHLQFPVSATSLNLNSPPFPIHHATSEESDGEMGFSPSSFGGSSLPAVSALGLCLTISESHPRSRSHSQSRNSGSHSGSHSRSHSPGARSGKENRDEHDPRDRDLRSSMLSRMGSITSVASSAHSYSLHEVTVHRAYTRVLRRVAEGAETPNGSDMDHGTASSTASASECTAGAMGALEEAAWRVALRERVATG</sequence>
<feature type="region of interest" description="Disordered" evidence="1">
    <location>
        <begin position="608"/>
        <end position="632"/>
    </location>
</feature>
<feature type="region of interest" description="Disordered" evidence="1">
    <location>
        <begin position="938"/>
        <end position="958"/>
    </location>
</feature>
<feature type="compositionally biased region" description="Polar residues" evidence="1">
    <location>
        <begin position="426"/>
        <end position="437"/>
    </location>
</feature>
<feature type="compositionally biased region" description="Pro residues" evidence="1">
    <location>
        <begin position="614"/>
        <end position="625"/>
    </location>
</feature>
<feature type="compositionally biased region" description="Basic and acidic residues" evidence="1">
    <location>
        <begin position="385"/>
        <end position="395"/>
    </location>
</feature>
<dbReference type="OrthoDB" id="2564920at2759"/>
<feature type="compositionally biased region" description="Low complexity" evidence="1">
    <location>
        <begin position="438"/>
        <end position="452"/>
    </location>
</feature>
<feature type="compositionally biased region" description="Pro residues" evidence="1">
    <location>
        <begin position="245"/>
        <end position="259"/>
    </location>
</feature>
<evidence type="ECO:0000313" key="4">
    <source>
        <dbReference type="Proteomes" id="UP000279236"/>
    </source>
</evidence>
<evidence type="ECO:0000256" key="1">
    <source>
        <dbReference type="SAM" id="MobiDB-lite"/>
    </source>
</evidence>
<accession>A0A427XJP7</accession>
<evidence type="ECO:0000313" key="3">
    <source>
        <dbReference type="EMBL" id="RSH79119.1"/>
    </source>
</evidence>
<feature type="compositionally biased region" description="Low complexity" evidence="1">
    <location>
        <begin position="859"/>
        <end position="879"/>
    </location>
</feature>
<feature type="region of interest" description="Disordered" evidence="1">
    <location>
        <begin position="808"/>
        <end position="830"/>
    </location>
</feature>
<feature type="compositionally biased region" description="Basic and acidic residues" evidence="1">
    <location>
        <begin position="727"/>
        <end position="740"/>
    </location>
</feature>
<feature type="compositionally biased region" description="Basic and acidic residues" evidence="1">
    <location>
        <begin position="694"/>
        <end position="708"/>
    </location>
</feature>
<proteinExistence type="predicted"/>
<comment type="caution">
    <text evidence="3">The sequence shown here is derived from an EMBL/GenBank/DDBJ whole genome shotgun (WGS) entry which is preliminary data.</text>
</comment>
<feature type="region of interest" description="Disordered" evidence="1">
    <location>
        <begin position="76"/>
        <end position="146"/>
    </location>
</feature>
<feature type="region of interest" description="Disordered" evidence="1">
    <location>
        <begin position="656"/>
        <end position="762"/>
    </location>
</feature>
<feature type="compositionally biased region" description="Low complexity" evidence="1">
    <location>
        <begin position="670"/>
        <end position="683"/>
    </location>
</feature>
<feature type="region of interest" description="Disordered" evidence="1">
    <location>
        <begin position="1"/>
        <end position="59"/>
    </location>
</feature>
<feature type="compositionally biased region" description="Polar residues" evidence="1">
    <location>
        <begin position="320"/>
        <end position="334"/>
    </location>
</feature>
<protein>
    <recommendedName>
        <fullName evidence="2">CRIB domain-containing protein</fullName>
    </recommendedName>
</protein>
<dbReference type="Proteomes" id="UP000279236">
    <property type="component" value="Unassembled WGS sequence"/>
</dbReference>
<name>A0A427XJP7_9TREE</name>
<dbReference type="PROSITE" id="PS50108">
    <property type="entry name" value="CRIB"/>
    <property type="match status" value="1"/>
</dbReference>
<feature type="region of interest" description="Disordered" evidence="1">
    <location>
        <begin position="363"/>
        <end position="454"/>
    </location>
</feature>
<dbReference type="EMBL" id="RSCE01000010">
    <property type="protein sequence ID" value="RSH79119.1"/>
    <property type="molecule type" value="Genomic_DNA"/>
</dbReference>
<dbReference type="GeneID" id="39585700"/>
<feature type="domain" description="CRIB" evidence="2">
    <location>
        <begin position="180"/>
        <end position="193"/>
    </location>
</feature>
<gene>
    <name evidence="3" type="ORF">EHS24_001157</name>
</gene>
<organism evidence="3 4">
    <name type="scientific">Apiotrichum porosum</name>
    <dbReference type="NCBI Taxonomy" id="105984"/>
    <lineage>
        <taxon>Eukaryota</taxon>
        <taxon>Fungi</taxon>
        <taxon>Dikarya</taxon>
        <taxon>Basidiomycota</taxon>
        <taxon>Agaricomycotina</taxon>
        <taxon>Tremellomycetes</taxon>
        <taxon>Trichosporonales</taxon>
        <taxon>Trichosporonaceae</taxon>
        <taxon>Apiotrichum</taxon>
    </lineage>
</organism>
<feature type="compositionally biased region" description="Polar residues" evidence="1">
    <location>
        <begin position="34"/>
        <end position="45"/>
    </location>
</feature>
<feature type="compositionally biased region" description="Low complexity" evidence="1">
    <location>
        <begin position="260"/>
        <end position="281"/>
    </location>
</feature>
<feature type="compositionally biased region" description="Low complexity" evidence="1">
    <location>
        <begin position="563"/>
        <end position="573"/>
    </location>
</feature>
<feature type="region of interest" description="Disordered" evidence="1">
    <location>
        <begin position="240"/>
        <end position="335"/>
    </location>
</feature>
<feature type="compositionally biased region" description="Basic and acidic residues" evidence="1">
    <location>
        <begin position="880"/>
        <end position="893"/>
    </location>
</feature>
<feature type="compositionally biased region" description="Pro residues" evidence="1">
    <location>
        <begin position="296"/>
        <end position="307"/>
    </location>
</feature>
<feature type="region of interest" description="Disordered" evidence="1">
    <location>
        <begin position="849"/>
        <end position="893"/>
    </location>
</feature>
<dbReference type="STRING" id="105984.A0A427XJP7"/>